<feature type="signal peptide" evidence="3">
    <location>
        <begin position="1"/>
        <end position="18"/>
    </location>
</feature>
<sequence>MHLTVLFFIQSILLFVTGTDTDCHDKDLKTRTPQQLETCITLDHVCIDQQQFVTYDTRYQPSLSIERPPTFSVKDITYNWPNPLGNGDRYLTGQQLHYAPIVIRPNTSQEACSDMRAMPPDFDACTVPLVMWSRWPFNIVEAFGTVYARLQRAIAGGDVSEGLLPVLATPHGLRAPRHLELFLEALFPQPMITLADLSKRPQDGSCSSLKAGTSTPTTSATTKNRCYRRVHLCRLRHRDETSPVKAARALAKHHAAAAAAAAQGSSAGLLDPWNAADRNKVLRVVIASRLSTESRSLLNEGELLRQCNEWKSSDVEGASTRRLASGNPPSPKRKIGSVDQLPHLSQVSRDKLTSSDPLVTSTISEEDMDLSDRNSESRRGAHEEVSNTPKLSTKDREYTKRHIMGRNVRSTGVPNKWHTARCVIRKFGSEEQGGLVADMEFMSHADVLLCLHGAACINAFFMANGSSLIEVRPLGMSAAWANQYFFRQLRREGLIHWYGIDVQNAINSKLSALEEQKSEVLNEQVRSRERHVRLPWGALKHHLDVIAKVNREHERYYQVYKTGHFYVTDDLQLVPHRPKSL</sequence>
<dbReference type="EMBL" id="BEGY01000014">
    <property type="protein sequence ID" value="GAX75880.1"/>
    <property type="molecule type" value="Genomic_DNA"/>
</dbReference>
<dbReference type="InterPro" id="IPR007657">
    <property type="entry name" value="Glycosyltransferase_61"/>
</dbReference>
<evidence type="ECO:0000256" key="2">
    <source>
        <dbReference type="SAM" id="MobiDB-lite"/>
    </source>
</evidence>
<accession>A0A250WZE7</accession>
<feature type="compositionally biased region" description="Polar residues" evidence="2">
    <location>
        <begin position="354"/>
        <end position="363"/>
    </location>
</feature>
<gene>
    <name evidence="4" type="ORF">CEUSTIGMA_g3323.t1</name>
</gene>
<dbReference type="GO" id="GO:0016757">
    <property type="term" value="F:glycosyltransferase activity"/>
    <property type="evidence" value="ECO:0007669"/>
    <property type="project" value="InterPro"/>
</dbReference>
<evidence type="ECO:0008006" key="6">
    <source>
        <dbReference type="Google" id="ProtNLM"/>
    </source>
</evidence>
<keyword evidence="1" id="KW-0175">Coiled coil</keyword>
<evidence type="ECO:0000313" key="4">
    <source>
        <dbReference type="EMBL" id="GAX75880.1"/>
    </source>
</evidence>
<evidence type="ECO:0000313" key="5">
    <source>
        <dbReference type="Proteomes" id="UP000232323"/>
    </source>
</evidence>
<dbReference type="Proteomes" id="UP000232323">
    <property type="component" value="Unassembled WGS sequence"/>
</dbReference>
<proteinExistence type="predicted"/>
<comment type="caution">
    <text evidence="4">The sequence shown here is derived from an EMBL/GenBank/DDBJ whole genome shotgun (WGS) entry which is preliminary data.</text>
</comment>
<feature type="compositionally biased region" description="Basic and acidic residues" evidence="2">
    <location>
        <begin position="370"/>
        <end position="385"/>
    </location>
</feature>
<feature type="coiled-coil region" evidence="1">
    <location>
        <begin position="503"/>
        <end position="530"/>
    </location>
</feature>
<evidence type="ECO:0000256" key="1">
    <source>
        <dbReference type="SAM" id="Coils"/>
    </source>
</evidence>
<name>A0A250WZE7_9CHLO</name>
<reference evidence="4 5" key="1">
    <citation type="submission" date="2017-08" db="EMBL/GenBank/DDBJ databases">
        <title>Acidophilic green algal genome provides insights into adaptation to an acidic environment.</title>
        <authorList>
            <person name="Hirooka S."/>
            <person name="Hirose Y."/>
            <person name="Kanesaki Y."/>
            <person name="Higuchi S."/>
            <person name="Fujiwara T."/>
            <person name="Onuma R."/>
            <person name="Era A."/>
            <person name="Ohbayashi R."/>
            <person name="Uzuka A."/>
            <person name="Nozaki H."/>
            <person name="Yoshikawa H."/>
            <person name="Miyagishima S.Y."/>
        </authorList>
    </citation>
    <scope>NUCLEOTIDE SEQUENCE [LARGE SCALE GENOMIC DNA]</scope>
    <source>
        <strain evidence="4 5">NIES-2499</strain>
    </source>
</reference>
<protein>
    <recommendedName>
        <fullName evidence="6">Glycosyltransferase</fullName>
    </recommendedName>
</protein>
<evidence type="ECO:0000256" key="3">
    <source>
        <dbReference type="SAM" id="SignalP"/>
    </source>
</evidence>
<dbReference type="PANTHER" id="PTHR20961">
    <property type="entry name" value="GLYCOSYLTRANSFERASE"/>
    <property type="match status" value="1"/>
</dbReference>
<keyword evidence="5" id="KW-1185">Reference proteome</keyword>
<feature type="region of interest" description="Disordered" evidence="2">
    <location>
        <begin position="314"/>
        <end position="397"/>
    </location>
</feature>
<feature type="chain" id="PRO_5012942227" description="Glycosyltransferase" evidence="3">
    <location>
        <begin position="19"/>
        <end position="581"/>
    </location>
</feature>
<organism evidence="4 5">
    <name type="scientific">Chlamydomonas eustigma</name>
    <dbReference type="NCBI Taxonomy" id="1157962"/>
    <lineage>
        <taxon>Eukaryota</taxon>
        <taxon>Viridiplantae</taxon>
        <taxon>Chlorophyta</taxon>
        <taxon>core chlorophytes</taxon>
        <taxon>Chlorophyceae</taxon>
        <taxon>CS clade</taxon>
        <taxon>Chlamydomonadales</taxon>
        <taxon>Chlamydomonadaceae</taxon>
        <taxon>Chlamydomonas</taxon>
    </lineage>
</organism>
<keyword evidence="3" id="KW-0732">Signal</keyword>
<dbReference type="AlphaFoldDB" id="A0A250WZE7"/>
<dbReference type="OrthoDB" id="536872at2759"/>
<dbReference type="PANTHER" id="PTHR20961:SF124">
    <property type="entry name" value="GLYCOSYLTRANSFERASE"/>
    <property type="match status" value="1"/>
</dbReference>